<reference evidence="5 6" key="1">
    <citation type="submission" date="2022-06" db="EMBL/GenBank/DDBJ databases">
        <title>Genomic Encyclopedia of Archaeal and Bacterial Type Strains, Phase II (KMG-II): from individual species to whole genera.</title>
        <authorList>
            <person name="Goeker M."/>
        </authorList>
    </citation>
    <scope>NUCLEOTIDE SEQUENCE [LARGE SCALE GENOMIC DNA]</scope>
    <source>
        <strain evidence="5 6">DSM 44255</strain>
    </source>
</reference>
<dbReference type="InterPro" id="IPR033116">
    <property type="entry name" value="TRYPSIN_SER"/>
</dbReference>
<dbReference type="PROSITE" id="PS00135">
    <property type="entry name" value="TRYPSIN_SER"/>
    <property type="match status" value="1"/>
</dbReference>
<dbReference type="PANTHER" id="PTHR24276">
    <property type="entry name" value="POLYSERASE-RELATED"/>
    <property type="match status" value="1"/>
</dbReference>
<evidence type="ECO:0000313" key="6">
    <source>
        <dbReference type="Proteomes" id="UP001205185"/>
    </source>
</evidence>
<dbReference type="PROSITE" id="PS50240">
    <property type="entry name" value="TRYPSIN_DOM"/>
    <property type="match status" value="1"/>
</dbReference>
<dbReference type="InterPro" id="IPR009003">
    <property type="entry name" value="Peptidase_S1_PA"/>
</dbReference>
<dbReference type="PRINTS" id="PR00722">
    <property type="entry name" value="CHYMOTRYPSIN"/>
</dbReference>
<dbReference type="InterPro" id="IPR043504">
    <property type="entry name" value="Peptidase_S1_PA_chymotrypsin"/>
</dbReference>
<dbReference type="Proteomes" id="UP001205185">
    <property type="component" value="Unassembled WGS sequence"/>
</dbReference>
<name>A0ABT1IM70_9PSEU</name>
<accession>A0ABT1IM70</accession>
<protein>
    <submittedName>
        <fullName evidence="5">Trypsin</fullName>
    </submittedName>
</protein>
<dbReference type="InterPro" id="IPR001314">
    <property type="entry name" value="Peptidase_S1A"/>
</dbReference>
<evidence type="ECO:0000313" key="5">
    <source>
        <dbReference type="EMBL" id="MCP2273762.1"/>
    </source>
</evidence>
<feature type="domain" description="Peptidase S1" evidence="4">
    <location>
        <begin position="35"/>
        <end position="255"/>
    </location>
</feature>
<keyword evidence="2" id="KW-1015">Disulfide bond</keyword>
<gene>
    <name evidence="5" type="ORF">LV75_006293</name>
</gene>
<keyword evidence="3" id="KW-0378">Hydrolase</keyword>
<dbReference type="InterPro" id="IPR001254">
    <property type="entry name" value="Trypsin_dom"/>
</dbReference>
<evidence type="ECO:0000259" key="4">
    <source>
        <dbReference type="PROSITE" id="PS50240"/>
    </source>
</evidence>
<dbReference type="PROSITE" id="PS00134">
    <property type="entry name" value="TRYPSIN_HIS"/>
    <property type="match status" value="1"/>
</dbReference>
<sequence length="255" mass="27162">MARYVRRVLGALAALAIIAAVVLGQFFRAEAGQQIVGGQRAAIADHPYVVYLATADGFQFCGGTLVTRDKVVTAAHCARAYPRDRVRVVAGREDKASTDGTTVEVKDIWVHPDYRDVTLGDDVAVLTLAQRVTYRPLPLAADWAQYAADRPATILGWGRVAETGPASRYLLGAEVRMVDDTECAADYDSFRSTPMVCAGLPEGGIDTCQGDSGGPLVVDGRLVGIASWGQGCAEAGKPGVYTRVSTYVDLISDHL</sequence>
<keyword evidence="3" id="KW-0720">Serine protease</keyword>
<evidence type="ECO:0000256" key="3">
    <source>
        <dbReference type="RuleBase" id="RU363034"/>
    </source>
</evidence>
<dbReference type="SMART" id="SM00020">
    <property type="entry name" value="Tryp_SPc"/>
    <property type="match status" value="1"/>
</dbReference>
<dbReference type="SUPFAM" id="SSF50494">
    <property type="entry name" value="Trypsin-like serine proteases"/>
    <property type="match status" value="1"/>
</dbReference>
<dbReference type="PANTHER" id="PTHR24276:SF98">
    <property type="entry name" value="FI18310P1-RELATED"/>
    <property type="match status" value="1"/>
</dbReference>
<dbReference type="EMBL" id="JAMTCO010000018">
    <property type="protein sequence ID" value="MCP2273762.1"/>
    <property type="molecule type" value="Genomic_DNA"/>
</dbReference>
<keyword evidence="6" id="KW-1185">Reference proteome</keyword>
<dbReference type="Pfam" id="PF00089">
    <property type="entry name" value="Trypsin"/>
    <property type="match status" value="1"/>
</dbReference>
<proteinExistence type="inferred from homology"/>
<dbReference type="InterPro" id="IPR050430">
    <property type="entry name" value="Peptidase_S1"/>
</dbReference>
<keyword evidence="3" id="KW-0645">Protease</keyword>
<evidence type="ECO:0000256" key="2">
    <source>
        <dbReference type="ARBA" id="ARBA00023157"/>
    </source>
</evidence>
<comment type="similarity">
    <text evidence="1">Belongs to the peptidase S1 family.</text>
</comment>
<dbReference type="CDD" id="cd00190">
    <property type="entry name" value="Tryp_SPc"/>
    <property type="match status" value="1"/>
</dbReference>
<organism evidence="5 6">
    <name type="scientific">Actinokineospora diospyrosa</name>
    <dbReference type="NCBI Taxonomy" id="103728"/>
    <lineage>
        <taxon>Bacteria</taxon>
        <taxon>Bacillati</taxon>
        <taxon>Actinomycetota</taxon>
        <taxon>Actinomycetes</taxon>
        <taxon>Pseudonocardiales</taxon>
        <taxon>Pseudonocardiaceae</taxon>
        <taxon>Actinokineospora</taxon>
    </lineage>
</organism>
<comment type="caution">
    <text evidence="5">The sequence shown here is derived from an EMBL/GenBank/DDBJ whole genome shotgun (WGS) entry which is preliminary data.</text>
</comment>
<evidence type="ECO:0000256" key="1">
    <source>
        <dbReference type="ARBA" id="ARBA00007664"/>
    </source>
</evidence>
<dbReference type="InterPro" id="IPR018114">
    <property type="entry name" value="TRYPSIN_HIS"/>
</dbReference>
<dbReference type="Gene3D" id="2.40.10.10">
    <property type="entry name" value="Trypsin-like serine proteases"/>
    <property type="match status" value="1"/>
</dbReference>
<dbReference type="RefSeq" id="WP_253890950.1">
    <property type="nucleotide sequence ID" value="NZ_BAAAVB010000017.1"/>
</dbReference>